<dbReference type="GO" id="GO:0016055">
    <property type="term" value="P:Wnt signaling pathway"/>
    <property type="evidence" value="ECO:0007669"/>
    <property type="project" value="UniProtKB-KW"/>
</dbReference>
<dbReference type="EMBL" id="VUJU01001927">
    <property type="protein sequence ID" value="KAF0763261.1"/>
    <property type="molecule type" value="Genomic_DNA"/>
</dbReference>
<feature type="repeat" description="ARM" evidence="12">
    <location>
        <begin position="644"/>
        <end position="677"/>
    </location>
</feature>
<feature type="repeat" description="ARM" evidence="12">
    <location>
        <begin position="603"/>
        <end position="645"/>
    </location>
</feature>
<evidence type="ECO:0000256" key="9">
    <source>
        <dbReference type="ARBA" id="ARBA00022737"/>
    </source>
</evidence>
<evidence type="ECO:0000256" key="7">
    <source>
        <dbReference type="ARBA" id="ARBA00022687"/>
    </source>
</evidence>
<evidence type="ECO:0000256" key="12">
    <source>
        <dbReference type="PROSITE-ProRule" id="PRU00259"/>
    </source>
</evidence>
<evidence type="ECO:0000256" key="11">
    <source>
        <dbReference type="ARBA" id="ARBA00022949"/>
    </source>
</evidence>
<dbReference type="PROSITE" id="PS50176">
    <property type="entry name" value="ARM_REPEAT"/>
    <property type="match status" value="11"/>
</dbReference>
<feature type="repeat" description="ARM" evidence="12">
    <location>
        <begin position="193"/>
        <end position="236"/>
    </location>
</feature>
<evidence type="ECO:0000313" key="13">
    <source>
        <dbReference type="EMBL" id="KAF0763261.1"/>
    </source>
</evidence>
<evidence type="ECO:0000256" key="1">
    <source>
        <dbReference type="ARBA" id="ARBA00004282"/>
    </source>
</evidence>
<comment type="caution">
    <text evidence="13">The sequence shown here is derived from an EMBL/GenBank/DDBJ whole genome shotgun (WGS) entry which is preliminary data.</text>
</comment>
<keyword evidence="6" id="KW-0963">Cytoplasm</keyword>
<keyword evidence="11" id="KW-0965">Cell junction</keyword>
<dbReference type="Pfam" id="PF00514">
    <property type="entry name" value="Arm"/>
    <property type="match status" value="4"/>
</dbReference>
<evidence type="ECO:0000256" key="10">
    <source>
        <dbReference type="ARBA" id="ARBA00022889"/>
    </source>
</evidence>
<dbReference type="GO" id="GO:0005911">
    <property type="term" value="C:cell-cell junction"/>
    <property type="evidence" value="ECO:0007669"/>
    <property type="project" value="UniProtKB-ARBA"/>
</dbReference>
<dbReference type="FunFam" id="1.25.10.10:FF:000015">
    <property type="entry name" value="Catenin beta-1"/>
    <property type="match status" value="1"/>
</dbReference>
<feature type="repeat" description="ARM" evidence="12">
    <location>
        <begin position="361"/>
        <end position="389"/>
    </location>
</feature>
<dbReference type="Proteomes" id="UP000478052">
    <property type="component" value="Unassembled WGS sequence"/>
</dbReference>
<dbReference type="GO" id="GO:0005737">
    <property type="term" value="C:cytoplasm"/>
    <property type="evidence" value="ECO:0007669"/>
    <property type="project" value="UniProtKB-SubCell"/>
</dbReference>
<accession>A0A6G0YZ50</accession>
<evidence type="ECO:0000256" key="3">
    <source>
        <dbReference type="ARBA" id="ARBA00004496"/>
    </source>
</evidence>
<evidence type="ECO:0000256" key="8">
    <source>
        <dbReference type="ARBA" id="ARBA00022716"/>
    </source>
</evidence>
<feature type="repeat" description="ARM" evidence="12">
    <location>
        <begin position="442"/>
        <end position="475"/>
    </location>
</feature>
<dbReference type="GO" id="GO:0005886">
    <property type="term" value="C:plasma membrane"/>
    <property type="evidence" value="ECO:0007669"/>
    <property type="project" value="UniProtKB-SubCell"/>
</dbReference>
<keyword evidence="14" id="KW-1185">Reference proteome</keyword>
<dbReference type="GO" id="GO:0007155">
    <property type="term" value="P:cell adhesion"/>
    <property type="evidence" value="ECO:0007669"/>
    <property type="project" value="UniProtKB-KW"/>
</dbReference>
<keyword evidence="10" id="KW-0130">Cell adhesion</keyword>
<feature type="repeat" description="ARM" evidence="12">
    <location>
        <begin position="400"/>
        <end position="442"/>
    </location>
</feature>
<dbReference type="InterPro" id="IPR016024">
    <property type="entry name" value="ARM-type_fold"/>
</dbReference>
<keyword evidence="8" id="KW-0217">Developmental protein</keyword>
<dbReference type="InterPro" id="IPR013284">
    <property type="entry name" value="Beta-catenin"/>
</dbReference>
<keyword evidence="9" id="KW-0677">Repeat</keyword>
<evidence type="ECO:0000256" key="4">
    <source>
        <dbReference type="ARBA" id="ARBA00005462"/>
    </source>
</evidence>
<dbReference type="GO" id="GO:0045296">
    <property type="term" value="F:cadherin binding"/>
    <property type="evidence" value="ECO:0007669"/>
    <property type="project" value="InterPro"/>
</dbReference>
<gene>
    <name evidence="13" type="ORF">FWK35_00004344</name>
</gene>
<comment type="similarity">
    <text evidence="4">Belongs to the beta-catenin family.</text>
</comment>
<dbReference type="Gene3D" id="1.25.10.10">
    <property type="entry name" value="Leucine-rich Repeat Variant"/>
    <property type="match status" value="1"/>
</dbReference>
<comment type="subcellular location">
    <subcellularLocation>
        <location evidence="1">Cell junction</location>
    </subcellularLocation>
    <subcellularLocation>
        <location evidence="2">Cell membrane</location>
        <topology evidence="2">Peripheral membrane protein</topology>
        <orientation evidence="2">Cytoplasmic side</orientation>
    </subcellularLocation>
    <subcellularLocation>
        <location evidence="3">Cytoplasm</location>
    </subcellularLocation>
</comment>
<evidence type="ECO:0000256" key="6">
    <source>
        <dbReference type="ARBA" id="ARBA00022490"/>
    </source>
</evidence>
<feature type="repeat" description="ARM" evidence="12">
    <location>
        <begin position="277"/>
        <end position="319"/>
    </location>
</feature>
<dbReference type="PRINTS" id="PR01869">
    <property type="entry name" value="BCATNINFAMLY"/>
</dbReference>
<evidence type="ECO:0000256" key="5">
    <source>
        <dbReference type="ARBA" id="ARBA00022289"/>
    </source>
</evidence>
<dbReference type="SMART" id="SM00185">
    <property type="entry name" value="ARM"/>
    <property type="match status" value="12"/>
</dbReference>
<name>A0A6G0YZ50_APHCR</name>
<feature type="repeat" description="ARM" evidence="12">
    <location>
        <begin position="151"/>
        <end position="191"/>
    </location>
</feature>
<feature type="repeat" description="ARM" evidence="12">
    <location>
        <begin position="235"/>
        <end position="277"/>
    </location>
</feature>
<dbReference type="OrthoDB" id="195736at2759"/>
<organism evidence="13 14">
    <name type="scientific">Aphis craccivora</name>
    <name type="common">Cowpea aphid</name>
    <dbReference type="NCBI Taxonomy" id="307492"/>
    <lineage>
        <taxon>Eukaryota</taxon>
        <taxon>Metazoa</taxon>
        <taxon>Ecdysozoa</taxon>
        <taxon>Arthropoda</taxon>
        <taxon>Hexapoda</taxon>
        <taxon>Insecta</taxon>
        <taxon>Pterygota</taxon>
        <taxon>Neoptera</taxon>
        <taxon>Paraneoptera</taxon>
        <taxon>Hemiptera</taxon>
        <taxon>Sternorrhyncha</taxon>
        <taxon>Aphidomorpha</taxon>
        <taxon>Aphidoidea</taxon>
        <taxon>Aphididae</taxon>
        <taxon>Aphidini</taxon>
        <taxon>Aphis</taxon>
        <taxon>Aphis</taxon>
    </lineage>
</organism>
<dbReference type="PANTHER" id="PTHR45976">
    <property type="entry name" value="ARMADILLO SEGMENT POLARITY PROTEIN"/>
    <property type="match status" value="1"/>
</dbReference>
<sequence length="807" mass="88710">MFTSNRMYQSRVLPSNTGYSKDTAMMWQQGGQYLPESGIHSGGTTQAHSITDKEDDLERDQLIYELNQGFSHGFTQDQVDEMNQQLSQSRTQRVRAAMFPETLEEGIEIPSTQFNQGQLTAVQRLAEPSQMLKHAVVNLINYQDDADLATRAIPELIKLLNDEDQVVVSQAAMMVHQLSKKEASRHAIMNSPQMVAALVKALSNSNDLEMTKGAVGTLHNLSHHRQGLLAIFKSGGIPALVKLLSSPVESILYYAITTLHNLLLHQEGSKMAVRLAGGLQKMVALLQRNNVKFLTIITDCLQILAYGNQESKLIILASQGPIELVRIMRSYDYEKLLWTTSRVLKVLSVCSSNKPAIVEAGGMQALAMHLQHGSQRLVQNALWTLRNLSDAGTKVDGLEQLLQSLVIALNHSDVNVVTCAAGILSNLTCNNQRNKVTVVQVGGVEALVQTIMNAGDREEITEPAVCALRHLTSRHVESDSAQNAIRHIGGIQVIVKLLQPPSRWPLVKAAIGLIRNVAQCQGNHVPLREHGAIHHLIRLLMRAFQDIQRTSTNSSVAGSGRSQSGGVYADGVRMEEIVEGTTGALHILARESHNRVLMRSQQGLIAVLVQLLFNDIENVQRVAAGALCELAIDKDGADMIEAEGATAPLTELLHSRNEGVATYAAAVLFRMSEDKPNDYKKRLSAELSNSLCREDQNTWPPNDLGMGPDLQRHTSLVEDAYDLYSHGLGSVHNGMGPMRRNNYHQQSGYDTLPIDSMQGLEICSQQESNCSPMDVVTANDIDFGRLGDLPEPPQDNNQVAAWYDTDL</sequence>
<keyword evidence="7" id="KW-0879">Wnt signaling pathway</keyword>
<keyword evidence="8" id="KW-0709">Segmentation polarity protein</keyword>
<evidence type="ECO:0000256" key="2">
    <source>
        <dbReference type="ARBA" id="ARBA00004413"/>
    </source>
</evidence>
<feature type="repeat" description="ARM" evidence="12">
    <location>
        <begin position="489"/>
        <end position="518"/>
    </location>
</feature>
<dbReference type="InterPro" id="IPR000225">
    <property type="entry name" value="Armadillo"/>
</dbReference>
<proteinExistence type="inferred from homology"/>
<dbReference type="AlphaFoldDB" id="A0A6G0YZ50"/>
<evidence type="ECO:0000313" key="14">
    <source>
        <dbReference type="Proteomes" id="UP000478052"/>
    </source>
</evidence>
<dbReference type="InterPro" id="IPR011989">
    <property type="entry name" value="ARM-like"/>
</dbReference>
<dbReference type="GO" id="GO:0007367">
    <property type="term" value="P:segment polarity determination"/>
    <property type="evidence" value="ECO:0007669"/>
    <property type="project" value="UniProtKB-KW"/>
</dbReference>
<protein>
    <recommendedName>
        <fullName evidence="5">Armadillo segment polarity protein</fullName>
    </recommendedName>
</protein>
<dbReference type="SUPFAM" id="SSF48371">
    <property type="entry name" value="ARM repeat"/>
    <property type="match status" value="1"/>
</dbReference>
<reference evidence="13 14" key="1">
    <citation type="submission" date="2019-08" db="EMBL/GenBank/DDBJ databases">
        <title>Whole genome of Aphis craccivora.</title>
        <authorList>
            <person name="Voronova N.V."/>
            <person name="Shulinski R.S."/>
            <person name="Bandarenka Y.V."/>
            <person name="Zhorov D.G."/>
            <person name="Warner D."/>
        </authorList>
    </citation>
    <scope>NUCLEOTIDE SEQUENCE [LARGE SCALE GENOMIC DNA]</scope>
    <source>
        <strain evidence="13">180601</strain>
        <tissue evidence="13">Whole Body</tissue>
    </source>
</reference>
<feature type="repeat" description="ARM" evidence="12">
    <location>
        <begin position="319"/>
        <end position="362"/>
    </location>
</feature>